<feature type="region of interest" description="Disordered" evidence="1">
    <location>
        <begin position="84"/>
        <end position="134"/>
    </location>
</feature>
<comment type="caution">
    <text evidence="2">The sequence shown here is derived from an EMBL/GenBank/DDBJ whole genome shotgun (WGS) entry which is preliminary data.</text>
</comment>
<organism evidence="2 3">
    <name type="scientific">Phytophthora fragariaefolia</name>
    <dbReference type="NCBI Taxonomy" id="1490495"/>
    <lineage>
        <taxon>Eukaryota</taxon>
        <taxon>Sar</taxon>
        <taxon>Stramenopiles</taxon>
        <taxon>Oomycota</taxon>
        <taxon>Peronosporomycetes</taxon>
        <taxon>Peronosporales</taxon>
        <taxon>Peronosporaceae</taxon>
        <taxon>Phytophthora</taxon>
    </lineage>
</organism>
<evidence type="ECO:0000313" key="2">
    <source>
        <dbReference type="EMBL" id="GMF45508.1"/>
    </source>
</evidence>
<sequence>MKHFRTLQFLNGVERYREAVRATHLIANEMADMEDQSEFDEMLTFVPDQWRYVRQRKIAVGKHLVKETRTQEYTDDVAVKREFGIGSSERDDSDGSGEGQVNIGRGSPIKIRLNPKAKKVGRPAKQKKKTCAGE</sequence>
<evidence type="ECO:0000256" key="1">
    <source>
        <dbReference type="SAM" id="MobiDB-lite"/>
    </source>
</evidence>
<dbReference type="OrthoDB" id="129647at2759"/>
<reference evidence="2" key="1">
    <citation type="submission" date="2023-04" db="EMBL/GenBank/DDBJ databases">
        <title>Phytophthora fragariaefolia NBRC 109709.</title>
        <authorList>
            <person name="Ichikawa N."/>
            <person name="Sato H."/>
            <person name="Tonouchi N."/>
        </authorList>
    </citation>
    <scope>NUCLEOTIDE SEQUENCE</scope>
    <source>
        <strain evidence="2">NBRC 109709</strain>
    </source>
</reference>
<dbReference type="EMBL" id="BSXT01001827">
    <property type="protein sequence ID" value="GMF45508.1"/>
    <property type="molecule type" value="Genomic_DNA"/>
</dbReference>
<accession>A0A9W6XUE8</accession>
<gene>
    <name evidence="2" type="ORF">Pfra01_001632600</name>
</gene>
<name>A0A9W6XUE8_9STRA</name>
<dbReference type="Proteomes" id="UP001165121">
    <property type="component" value="Unassembled WGS sequence"/>
</dbReference>
<keyword evidence="3" id="KW-1185">Reference proteome</keyword>
<dbReference type="AlphaFoldDB" id="A0A9W6XUE8"/>
<evidence type="ECO:0000313" key="3">
    <source>
        <dbReference type="Proteomes" id="UP001165121"/>
    </source>
</evidence>
<proteinExistence type="predicted"/>
<feature type="compositionally biased region" description="Basic residues" evidence="1">
    <location>
        <begin position="113"/>
        <end position="134"/>
    </location>
</feature>
<protein>
    <submittedName>
        <fullName evidence="2">Unnamed protein product</fullName>
    </submittedName>
</protein>